<dbReference type="STRING" id="1537102.L1LH05"/>
<dbReference type="PROSITE" id="PS01215">
    <property type="entry name" value="MRP"/>
    <property type="match status" value="1"/>
</dbReference>
<dbReference type="Proteomes" id="UP000031512">
    <property type="component" value="Unassembled WGS sequence"/>
</dbReference>
<dbReference type="GO" id="GO:0051539">
    <property type="term" value="F:4 iron, 4 sulfur cluster binding"/>
    <property type="evidence" value="ECO:0007669"/>
    <property type="project" value="TreeGrafter"/>
</dbReference>
<dbReference type="GO" id="GO:0140663">
    <property type="term" value="F:ATP-dependent FeS chaperone activity"/>
    <property type="evidence" value="ECO:0007669"/>
    <property type="project" value="InterPro"/>
</dbReference>
<protein>
    <submittedName>
        <fullName evidence="7">Uncharacterized protein</fullName>
    </submittedName>
</protein>
<dbReference type="InterPro" id="IPR044304">
    <property type="entry name" value="NUBPL-like"/>
</dbReference>
<dbReference type="PANTHER" id="PTHR42961:SF2">
    <property type="entry name" value="IRON-SULFUR PROTEIN NUBPL"/>
    <property type="match status" value="1"/>
</dbReference>
<dbReference type="InterPro" id="IPR033756">
    <property type="entry name" value="YlxH/NBP35"/>
</dbReference>
<keyword evidence="5" id="KW-0411">Iron-sulfur</keyword>
<keyword evidence="4" id="KW-0408">Iron</keyword>
<evidence type="ECO:0000256" key="3">
    <source>
        <dbReference type="ARBA" id="ARBA00022840"/>
    </source>
</evidence>
<evidence type="ECO:0000313" key="8">
    <source>
        <dbReference type="Proteomes" id="UP000031512"/>
    </source>
</evidence>
<comment type="similarity">
    <text evidence="6">Belongs to the Mrp/NBP35 ATP-binding proteins family.</text>
</comment>
<dbReference type="GeneID" id="15806692"/>
<gene>
    <name evidence="7" type="ORF">BEWA_044930</name>
</gene>
<keyword evidence="3" id="KW-0067">ATP-binding</keyword>
<dbReference type="eggNOG" id="KOG3022">
    <property type="taxonomic scope" value="Eukaryota"/>
</dbReference>
<reference evidence="7 8" key="1">
    <citation type="journal article" date="2012" name="BMC Genomics">
        <title>Comparative genomic analysis and phylogenetic position of Theileria equi.</title>
        <authorList>
            <person name="Kappmeyer L.S."/>
            <person name="Thiagarajan M."/>
            <person name="Herndon D.R."/>
            <person name="Ramsay J.D."/>
            <person name="Caler E."/>
            <person name="Djikeng A."/>
            <person name="Gillespie J.J."/>
            <person name="Lau A.O."/>
            <person name="Roalson E.H."/>
            <person name="Silva J.C."/>
            <person name="Silva M.G."/>
            <person name="Suarez C.E."/>
            <person name="Ueti M.W."/>
            <person name="Nene V.M."/>
            <person name="Mealey R.H."/>
            <person name="Knowles D.P."/>
            <person name="Brayton K.A."/>
        </authorList>
    </citation>
    <scope>NUCLEOTIDE SEQUENCE [LARGE SCALE GENOMIC DNA]</scope>
    <source>
        <strain evidence="7 8">WA</strain>
    </source>
</reference>
<evidence type="ECO:0000256" key="2">
    <source>
        <dbReference type="ARBA" id="ARBA00022741"/>
    </source>
</evidence>
<keyword evidence="2" id="KW-0547">Nucleotide-binding</keyword>
<dbReference type="Pfam" id="PF10609">
    <property type="entry name" value="ParA"/>
    <property type="match status" value="2"/>
</dbReference>
<dbReference type="CDD" id="cd02037">
    <property type="entry name" value="Mrp_NBP35"/>
    <property type="match status" value="1"/>
</dbReference>
<evidence type="ECO:0000256" key="6">
    <source>
        <dbReference type="ARBA" id="ARBA00024036"/>
    </source>
</evidence>
<dbReference type="EMBL" id="ACOU01000001">
    <property type="protein sequence ID" value="EKX74413.1"/>
    <property type="molecule type" value="Genomic_DNA"/>
</dbReference>
<name>L1LH05_THEEQ</name>
<evidence type="ECO:0000256" key="5">
    <source>
        <dbReference type="ARBA" id="ARBA00023014"/>
    </source>
</evidence>
<dbReference type="InterPro" id="IPR019591">
    <property type="entry name" value="Mrp/NBP35_ATP-bd"/>
</dbReference>
<comment type="caution">
    <text evidence="7">The sequence shown here is derived from an EMBL/GenBank/DDBJ whole genome shotgun (WGS) entry which is preliminary data.</text>
</comment>
<dbReference type="AlphaFoldDB" id="L1LH05"/>
<dbReference type="OrthoDB" id="1741334at2759"/>
<keyword evidence="8" id="KW-1185">Reference proteome</keyword>
<organism evidence="7 8">
    <name type="scientific">Theileria equi strain WA</name>
    <dbReference type="NCBI Taxonomy" id="1537102"/>
    <lineage>
        <taxon>Eukaryota</taxon>
        <taxon>Sar</taxon>
        <taxon>Alveolata</taxon>
        <taxon>Apicomplexa</taxon>
        <taxon>Aconoidasida</taxon>
        <taxon>Piroplasmida</taxon>
        <taxon>Theileriidae</taxon>
        <taxon>Theileria</taxon>
    </lineage>
</organism>
<evidence type="ECO:0000256" key="1">
    <source>
        <dbReference type="ARBA" id="ARBA00022723"/>
    </source>
</evidence>
<proteinExistence type="inferred from homology"/>
<dbReference type="VEuPathDB" id="PiroplasmaDB:BEWA_044930"/>
<accession>L1LH05</accession>
<dbReference type="Gene3D" id="3.40.50.300">
    <property type="entry name" value="P-loop containing nucleotide triphosphate hydrolases"/>
    <property type="match status" value="1"/>
</dbReference>
<evidence type="ECO:0000313" key="7">
    <source>
        <dbReference type="EMBL" id="EKX74413.1"/>
    </source>
</evidence>
<dbReference type="PANTHER" id="PTHR42961">
    <property type="entry name" value="IRON-SULFUR PROTEIN NUBPL"/>
    <property type="match status" value="1"/>
</dbReference>
<dbReference type="GO" id="GO:0005524">
    <property type="term" value="F:ATP binding"/>
    <property type="evidence" value="ECO:0007669"/>
    <property type="project" value="UniProtKB-KW"/>
</dbReference>
<dbReference type="KEGG" id="beq:BEWA_044930"/>
<dbReference type="RefSeq" id="XP_004833865.1">
    <property type="nucleotide sequence ID" value="XM_004833808.1"/>
</dbReference>
<dbReference type="InterPro" id="IPR000808">
    <property type="entry name" value="Mrp-like_CS"/>
</dbReference>
<evidence type="ECO:0000256" key="4">
    <source>
        <dbReference type="ARBA" id="ARBA00023004"/>
    </source>
</evidence>
<keyword evidence="1" id="KW-0479">Metal-binding</keyword>
<dbReference type="SUPFAM" id="SSF52540">
    <property type="entry name" value="P-loop containing nucleoside triphosphate hydrolases"/>
    <property type="match status" value="1"/>
</dbReference>
<sequence>MIFSVKRVIAIHSCKGGVGKSTIAASLGLHLASKDFKIGLCDLDICGPSLSELLSVDKTPVCWSSHKGVEKNARIEYDANTDDMDIFSTTDTTKCECNIDSKSKNVQDTTKIDMPSCECSHEESTQMASDSTNGSGIQLLEPKTVYGMRIMSSEFLLSKGNPGYSAYRGPIIDQLCYEMVYRTNWGNLDFLVLDLPPGTSDVIISLVENITISGAIIVTTPHVLSYNDVIRGLRLFRDLDIPILSMVENMSFYKCDSCSSEKYIFGKSKVEAICKENMIDNFVKIPLIGTPDLEKVADEPMDPVTTNATYTPSLKNIQMINDYHDYASVQKAFDKIVDHLKNTASFIYKTNYQLNRKNLTDPNLSCKVREDLTGRL</sequence>
<dbReference type="GO" id="GO:0046872">
    <property type="term" value="F:metal ion binding"/>
    <property type="evidence" value="ECO:0007669"/>
    <property type="project" value="UniProtKB-KW"/>
</dbReference>
<dbReference type="GO" id="GO:0016226">
    <property type="term" value="P:iron-sulfur cluster assembly"/>
    <property type="evidence" value="ECO:0007669"/>
    <property type="project" value="InterPro"/>
</dbReference>
<dbReference type="InterPro" id="IPR027417">
    <property type="entry name" value="P-loop_NTPase"/>
</dbReference>